<dbReference type="Proteomes" id="UP000198977">
    <property type="component" value="Unassembled WGS sequence"/>
</dbReference>
<dbReference type="STRING" id="74348.SAMN04488523_108113"/>
<gene>
    <name evidence="1" type="ORF">SAMN04488523_108113</name>
</gene>
<proteinExistence type="predicted"/>
<evidence type="ECO:0000313" key="1">
    <source>
        <dbReference type="EMBL" id="SFE55850.1"/>
    </source>
</evidence>
<organism evidence="1 2">
    <name type="scientific">Sulfitobacter brevis</name>
    <dbReference type="NCBI Taxonomy" id="74348"/>
    <lineage>
        <taxon>Bacteria</taxon>
        <taxon>Pseudomonadati</taxon>
        <taxon>Pseudomonadota</taxon>
        <taxon>Alphaproteobacteria</taxon>
        <taxon>Rhodobacterales</taxon>
        <taxon>Roseobacteraceae</taxon>
        <taxon>Sulfitobacter</taxon>
    </lineage>
</organism>
<dbReference type="AlphaFoldDB" id="A0A1I2BKU1"/>
<dbReference type="EMBL" id="FOMW01000008">
    <property type="protein sequence ID" value="SFE55850.1"/>
    <property type="molecule type" value="Genomic_DNA"/>
</dbReference>
<name>A0A1I2BKU1_9RHOB</name>
<reference evidence="1 2" key="1">
    <citation type="submission" date="2016-10" db="EMBL/GenBank/DDBJ databases">
        <authorList>
            <person name="de Groot N.N."/>
        </authorList>
    </citation>
    <scope>NUCLEOTIDE SEQUENCE [LARGE SCALE GENOMIC DNA]</scope>
    <source>
        <strain evidence="1 2">DSM 11443</strain>
    </source>
</reference>
<accession>A0A1I2BKU1</accession>
<dbReference type="RefSeq" id="WP_143092454.1">
    <property type="nucleotide sequence ID" value="NZ_FOMW01000008.1"/>
</dbReference>
<sequence>MQYRKLASLREADWLEILENTGVWFDGYQWFRVDTPMGIGYHWGGIFCVERGQRADGVLNVC</sequence>
<dbReference type="OrthoDB" id="8457000at2"/>
<protein>
    <submittedName>
        <fullName evidence="1">Uncharacterized protein</fullName>
    </submittedName>
</protein>
<keyword evidence="2" id="KW-1185">Reference proteome</keyword>
<evidence type="ECO:0000313" key="2">
    <source>
        <dbReference type="Proteomes" id="UP000198977"/>
    </source>
</evidence>